<accession>A0A9X3FFF9</accession>
<dbReference type="PROSITE" id="PS51168">
    <property type="entry name" value="CHORISMATE_MUT_2"/>
    <property type="match status" value="1"/>
</dbReference>
<evidence type="ECO:0000259" key="3">
    <source>
        <dbReference type="PROSITE" id="PS51168"/>
    </source>
</evidence>
<dbReference type="PANTHER" id="PTHR38041:SF1">
    <property type="entry name" value="CHORISMATE MUTASE"/>
    <property type="match status" value="1"/>
</dbReference>
<evidence type="ECO:0000313" key="5">
    <source>
        <dbReference type="Proteomes" id="UP001145087"/>
    </source>
</evidence>
<keyword evidence="5" id="KW-1185">Reference proteome</keyword>
<dbReference type="EMBL" id="JAPOHD010000031">
    <property type="protein sequence ID" value="MCY1722150.1"/>
    <property type="molecule type" value="Genomic_DNA"/>
</dbReference>
<dbReference type="InterPro" id="IPR036979">
    <property type="entry name" value="CM_dom_sf"/>
</dbReference>
<keyword evidence="2 4" id="KW-0413">Isomerase</keyword>
<proteinExistence type="predicted"/>
<gene>
    <name evidence="4" type="ORF">OU798_17485</name>
</gene>
<feature type="domain" description="Chorismate mutase" evidence="3">
    <location>
        <begin position="6"/>
        <end position="96"/>
    </location>
</feature>
<dbReference type="Proteomes" id="UP001145087">
    <property type="component" value="Unassembled WGS sequence"/>
</dbReference>
<dbReference type="Pfam" id="PF01817">
    <property type="entry name" value="CM_2"/>
    <property type="match status" value="1"/>
</dbReference>
<dbReference type="GO" id="GO:0009697">
    <property type="term" value="P:salicylic acid biosynthetic process"/>
    <property type="evidence" value="ECO:0007669"/>
    <property type="project" value="TreeGrafter"/>
</dbReference>
<dbReference type="SUPFAM" id="SSF48600">
    <property type="entry name" value="Chorismate mutase II"/>
    <property type="match status" value="1"/>
</dbReference>
<sequence length="102" mass="12080">MGFKNPKDCHSLEEVRNEIDKIDEHIISLFSERHKYVEEIVRFKHDKDAIIAQERKDQVILQRKKWAEDSGLNADTFAKIYTLLIESNIDHEMKLLKTKNKA</sequence>
<evidence type="ECO:0000256" key="2">
    <source>
        <dbReference type="ARBA" id="ARBA00023235"/>
    </source>
</evidence>
<dbReference type="RefSeq" id="WP_343334478.1">
    <property type="nucleotide sequence ID" value="NZ_JAPOHD010000031.1"/>
</dbReference>
<dbReference type="GO" id="GO:0046417">
    <property type="term" value="P:chorismate metabolic process"/>
    <property type="evidence" value="ECO:0007669"/>
    <property type="project" value="InterPro"/>
</dbReference>
<dbReference type="InterPro" id="IPR036263">
    <property type="entry name" value="Chorismate_II_sf"/>
</dbReference>
<protein>
    <recommendedName>
        <fullName evidence="1">chorismate mutase</fullName>
        <ecNumber evidence="1">5.4.99.5</ecNumber>
    </recommendedName>
</protein>
<dbReference type="Gene3D" id="1.20.59.10">
    <property type="entry name" value="Chorismate mutase"/>
    <property type="match status" value="1"/>
</dbReference>
<organism evidence="4 5">
    <name type="scientific">Draconibacterium aestuarii</name>
    <dbReference type="NCBI Taxonomy" id="2998507"/>
    <lineage>
        <taxon>Bacteria</taxon>
        <taxon>Pseudomonadati</taxon>
        <taxon>Bacteroidota</taxon>
        <taxon>Bacteroidia</taxon>
        <taxon>Marinilabiliales</taxon>
        <taxon>Prolixibacteraceae</taxon>
        <taxon>Draconibacterium</taxon>
    </lineage>
</organism>
<comment type="caution">
    <text evidence="4">The sequence shown here is derived from an EMBL/GenBank/DDBJ whole genome shotgun (WGS) entry which is preliminary data.</text>
</comment>
<reference evidence="4" key="1">
    <citation type="submission" date="2022-11" db="EMBL/GenBank/DDBJ databases">
        <title>Marilongibacter aestuarii gen. nov., sp. nov., isolated from tidal flat sediment.</title>
        <authorList>
            <person name="Jiayan W."/>
        </authorList>
    </citation>
    <scope>NUCLEOTIDE SEQUENCE</scope>
    <source>
        <strain evidence="4">Z1-6</strain>
    </source>
</reference>
<dbReference type="InterPro" id="IPR002701">
    <property type="entry name" value="CM_II_prokaryot"/>
</dbReference>
<evidence type="ECO:0000256" key="1">
    <source>
        <dbReference type="ARBA" id="ARBA00012404"/>
    </source>
</evidence>
<dbReference type="PANTHER" id="PTHR38041">
    <property type="entry name" value="CHORISMATE MUTASE"/>
    <property type="match status" value="1"/>
</dbReference>
<dbReference type="InterPro" id="IPR051331">
    <property type="entry name" value="Chorismate_mutase-related"/>
</dbReference>
<dbReference type="AlphaFoldDB" id="A0A9X3FFF9"/>
<dbReference type="GO" id="GO:0004106">
    <property type="term" value="F:chorismate mutase activity"/>
    <property type="evidence" value="ECO:0007669"/>
    <property type="project" value="UniProtKB-EC"/>
</dbReference>
<evidence type="ECO:0000313" key="4">
    <source>
        <dbReference type="EMBL" id="MCY1722150.1"/>
    </source>
</evidence>
<dbReference type="SMART" id="SM00830">
    <property type="entry name" value="CM_2"/>
    <property type="match status" value="1"/>
</dbReference>
<dbReference type="EC" id="5.4.99.5" evidence="1"/>
<name>A0A9X3FFF9_9BACT</name>